<accession>A0A6S7IQE7</accession>
<reference evidence="1" key="1">
    <citation type="submission" date="2020-04" db="EMBL/GenBank/DDBJ databases">
        <authorList>
            <person name="Alioto T."/>
            <person name="Alioto T."/>
            <person name="Gomez Garrido J."/>
        </authorList>
    </citation>
    <scope>NUCLEOTIDE SEQUENCE</scope>
    <source>
        <strain evidence="1">A484AB</strain>
    </source>
</reference>
<gene>
    <name evidence="1" type="ORF">PACLA_8A003082</name>
</gene>
<sequence>RVFWSTEWRNMSKFLSGKPASAQETQKFEKELAERLAKAVNVAENAVKEKHMRNIL</sequence>
<organism evidence="1 2">
    <name type="scientific">Paramuricea clavata</name>
    <name type="common">Red gorgonian</name>
    <name type="synonym">Violescent sea-whip</name>
    <dbReference type="NCBI Taxonomy" id="317549"/>
    <lineage>
        <taxon>Eukaryota</taxon>
        <taxon>Metazoa</taxon>
        <taxon>Cnidaria</taxon>
        <taxon>Anthozoa</taxon>
        <taxon>Octocorallia</taxon>
        <taxon>Malacalcyonacea</taxon>
        <taxon>Plexauridae</taxon>
        <taxon>Paramuricea</taxon>
    </lineage>
</organism>
<protein>
    <submittedName>
        <fullName evidence="1">Uncharacterized protein</fullName>
    </submittedName>
</protein>
<dbReference type="Proteomes" id="UP001152795">
    <property type="component" value="Unassembled WGS sequence"/>
</dbReference>
<proteinExistence type="predicted"/>
<comment type="caution">
    <text evidence="1">The sequence shown here is derived from an EMBL/GenBank/DDBJ whole genome shotgun (WGS) entry which is preliminary data.</text>
</comment>
<name>A0A6S7IQE7_PARCT</name>
<evidence type="ECO:0000313" key="1">
    <source>
        <dbReference type="EMBL" id="CAB4019060.1"/>
    </source>
</evidence>
<evidence type="ECO:0000313" key="2">
    <source>
        <dbReference type="Proteomes" id="UP001152795"/>
    </source>
</evidence>
<dbReference type="AlphaFoldDB" id="A0A6S7IQE7"/>
<keyword evidence="2" id="KW-1185">Reference proteome</keyword>
<dbReference type="EMBL" id="CACRXK020010279">
    <property type="protein sequence ID" value="CAB4019060.1"/>
    <property type="molecule type" value="Genomic_DNA"/>
</dbReference>
<feature type="non-terminal residue" evidence="1">
    <location>
        <position position="1"/>
    </location>
</feature>